<reference evidence="2 3" key="1">
    <citation type="journal article" date="2023" name="Elife">
        <title>Identification of key yeast species and microbe-microbe interactions impacting larval growth of Drosophila in the wild.</title>
        <authorList>
            <person name="Mure A."/>
            <person name="Sugiura Y."/>
            <person name="Maeda R."/>
            <person name="Honda K."/>
            <person name="Sakurai N."/>
            <person name="Takahashi Y."/>
            <person name="Watada M."/>
            <person name="Katoh T."/>
            <person name="Gotoh A."/>
            <person name="Gotoh Y."/>
            <person name="Taniguchi I."/>
            <person name="Nakamura K."/>
            <person name="Hayashi T."/>
            <person name="Katayama T."/>
            <person name="Uemura T."/>
            <person name="Hattori Y."/>
        </authorList>
    </citation>
    <scope>NUCLEOTIDE SEQUENCE [LARGE SCALE GENOMIC DNA]</scope>
    <source>
        <strain evidence="2 3">KH-74</strain>
    </source>
</reference>
<feature type="domain" description="Transcription activator GCR1-like" evidence="1">
    <location>
        <begin position="188"/>
        <end position="264"/>
    </location>
</feature>
<organism evidence="2 3">
    <name type="scientific">Maudiozyma humilis</name>
    <name type="common">Sour dough yeast</name>
    <name type="synonym">Kazachstania humilis</name>
    <dbReference type="NCBI Taxonomy" id="51915"/>
    <lineage>
        <taxon>Eukaryota</taxon>
        <taxon>Fungi</taxon>
        <taxon>Dikarya</taxon>
        <taxon>Ascomycota</taxon>
        <taxon>Saccharomycotina</taxon>
        <taxon>Saccharomycetes</taxon>
        <taxon>Saccharomycetales</taxon>
        <taxon>Saccharomycetaceae</taxon>
        <taxon>Maudiozyma</taxon>
    </lineage>
</organism>
<dbReference type="Proteomes" id="UP001377567">
    <property type="component" value="Unassembled WGS sequence"/>
</dbReference>
<dbReference type="InterPro" id="IPR022210">
    <property type="entry name" value="TF_GCR1-like"/>
</dbReference>
<name>A0AAV5RQY2_MAUHU</name>
<evidence type="ECO:0000313" key="2">
    <source>
        <dbReference type="EMBL" id="GMM54014.1"/>
    </source>
</evidence>
<gene>
    <name evidence="2" type="ORF">DAKH74_006300</name>
</gene>
<keyword evidence="3" id="KW-1185">Reference proteome</keyword>
<dbReference type="AlphaFoldDB" id="A0AAV5RQY2"/>
<dbReference type="EMBL" id="BTGD01000001">
    <property type="protein sequence ID" value="GMM54014.1"/>
    <property type="molecule type" value="Genomic_DNA"/>
</dbReference>
<protein>
    <recommendedName>
        <fullName evidence="1">Transcription activator GCR1-like domain-containing protein</fullName>
    </recommendedName>
</protein>
<dbReference type="Pfam" id="PF12550">
    <property type="entry name" value="GCR1_C"/>
    <property type="match status" value="1"/>
</dbReference>
<accession>A0AAV5RQY2</accession>
<evidence type="ECO:0000313" key="3">
    <source>
        <dbReference type="Proteomes" id="UP001377567"/>
    </source>
</evidence>
<sequence>MGIKDVINSFEKRVDIITEEWDDIMKLPANTPVEKIERLEEKIDIVQEQNYSIIIDLNNIKRELNIDKTQETVVFCSTKLNDGYNEDELIPIEGTPEADRSLASHHSMDDIVTFLRFDNCEDDDFPTECIPSSPPRWEHNDENDGDNFGLSSGCGSRLQFPNNTRELNENNKRPRSGDTSCAKSFDLNMLDTPSTIFQLYDDFSNNLKYQIMDFERTFGKGQLSKLNKIRTYQRRRALISEIERFSAQCSVDIRVAIGIFEKFRQKRGKSVPWLYNNLAKIIDEIDTEFYRYKKEMV</sequence>
<evidence type="ECO:0000259" key="1">
    <source>
        <dbReference type="Pfam" id="PF12550"/>
    </source>
</evidence>
<comment type="caution">
    <text evidence="2">The sequence shown here is derived from an EMBL/GenBank/DDBJ whole genome shotgun (WGS) entry which is preliminary data.</text>
</comment>
<proteinExistence type="predicted"/>